<proteinExistence type="inferred from homology"/>
<keyword evidence="8" id="KW-1185">Reference proteome</keyword>
<dbReference type="PROSITE" id="PS51892">
    <property type="entry name" value="SUBTILASE"/>
    <property type="match status" value="1"/>
</dbReference>
<feature type="domain" description="Peptidase S8/S53" evidence="5">
    <location>
        <begin position="172"/>
        <end position="446"/>
    </location>
</feature>
<keyword evidence="3 4" id="KW-0720">Serine protease</keyword>
<evidence type="ECO:0000313" key="7">
    <source>
        <dbReference type="EMBL" id="MBW3468485.1"/>
    </source>
</evidence>
<keyword evidence="1 4" id="KW-0645">Protease</keyword>
<comment type="caution">
    <text evidence="7">The sequence shown here is derived from an EMBL/GenBank/DDBJ whole genome shotgun (WGS) entry which is preliminary data.</text>
</comment>
<dbReference type="PIRSF" id="PIRSF037903">
    <property type="entry name" value="Subtilisin_rel_GFO_2223"/>
    <property type="match status" value="1"/>
</dbReference>
<feature type="active site" description="Charge relay system" evidence="4">
    <location>
        <position position="222"/>
    </location>
</feature>
<evidence type="ECO:0000313" key="8">
    <source>
        <dbReference type="Proteomes" id="UP000727490"/>
    </source>
</evidence>
<gene>
    <name evidence="7" type="ORF">EGN73_11780</name>
</gene>
<evidence type="ECO:0000256" key="3">
    <source>
        <dbReference type="ARBA" id="ARBA00022825"/>
    </source>
</evidence>
<feature type="active site" description="Charge relay system" evidence="4">
    <location>
        <position position="400"/>
    </location>
</feature>
<protein>
    <submittedName>
        <fullName evidence="7">T9SS C-terminal target domain-containing protein</fullName>
    </submittedName>
</protein>
<dbReference type="EMBL" id="RPHB01000005">
    <property type="protein sequence ID" value="MBW3468485.1"/>
    <property type="molecule type" value="Genomic_DNA"/>
</dbReference>
<keyword evidence="2 4" id="KW-0378">Hydrolase</keyword>
<dbReference type="GO" id="GO:0004252">
    <property type="term" value="F:serine-type endopeptidase activity"/>
    <property type="evidence" value="ECO:0007669"/>
    <property type="project" value="UniProtKB-UniRule"/>
</dbReference>
<dbReference type="CDD" id="cd07493">
    <property type="entry name" value="Peptidases_S8_9"/>
    <property type="match status" value="1"/>
</dbReference>
<dbReference type="InterPro" id="IPR050131">
    <property type="entry name" value="Peptidase_S8_subtilisin-like"/>
</dbReference>
<dbReference type="NCBIfam" id="TIGR04183">
    <property type="entry name" value="Por_Secre_tail"/>
    <property type="match status" value="1"/>
</dbReference>
<reference evidence="7 8" key="1">
    <citation type="journal article" date="2020" name="Syst. Appl. Microbiol.">
        <title>Arthrospiribacter ruber gen. nov., sp. nov., a novel bacterium isolated from Arthrospira cultures.</title>
        <authorList>
            <person name="Waleron M."/>
            <person name="Misztak A."/>
            <person name="Waleron M.M."/>
            <person name="Furmaniak M."/>
            <person name="Mrozik A."/>
            <person name="Waleron K."/>
        </authorList>
    </citation>
    <scope>NUCLEOTIDE SEQUENCE [LARGE SCALE GENOMIC DNA]</scope>
    <source>
        <strain evidence="7 8">DPMB0001</strain>
    </source>
</reference>
<dbReference type="InterPro" id="IPR023828">
    <property type="entry name" value="Peptidase_S8_Ser-AS"/>
</dbReference>
<name>A0A951IWF8_9BACT</name>
<dbReference type="PROSITE" id="PS00138">
    <property type="entry name" value="SUBTILASE_SER"/>
    <property type="match status" value="1"/>
</dbReference>
<sequence length="548" mass="60006">MVVKKLVPMLLFAILYAGLASGQNRYAVHYKYKPHDVFALDNPSDYLSPMAVERKSRFNIPLDSLDLPVSPANIEKVQPMVLEILYHSNWLNASVVIANPEEIEEILDLDIVEDVILVAPGFVPQGRVSNKSGEKSFNLNLKGMKNKSDAAPFEFQNQLLGIPEMHGEGFKGEGVTVAVFDAGFPGVNTLPALSHILENGRLIGGKNFVHPWDSDIFKYNQHGSNVLSLIASNDPQTLLAGAPEANYILCITEEVPTEYRIEEYNWVKAAEFADSLGVDIINSSLGYLDFDDPSMDYTVDDLDGETALITKGANIASQKGILVITSVGNYGARGASSLTAPADAKGILSIGSVNNNLERSGFSSQGPTADGRVKPELTTNGEQVYLMRSNGNLGRSNGTSFSAPQIAALAAGLWQARPEWNKDKIYQALLESADNFEDPDNDFGYGIPNFTKAYMGEVLNIITVENEEDWKVFPNPITGTSLFVNFGNLHQGEFSLMDLQGKLIARHSVQRSSIKEPFQVELPMLSNGLYIVELQAGNKIKRTKLIKK</sequence>
<dbReference type="PANTHER" id="PTHR43806">
    <property type="entry name" value="PEPTIDASE S8"/>
    <property type="match status" value="1"/>
</dbReference>
<comment type="similarity">
    <text evidence="4">Belongs to the peptidase S8 family.</text>
</comment>
<feature type="active site" description="Charge relay system" evidence="4">
    <location>
        <position position="181"/>
    </location>
</feature>
<organism evidence="7 8">
    <name type="scientific">Arthrospiribacter ruber</name>
    <dbReference type="NCBI Taxonomy" id="2487934"/>
    <lineage>
        <taxon>Bacteria</taxon>
        <taxon>Pseudomonadati</taxon>
        <taxon>Bacteroidota</taxon>
        <taxon>Cytophagia</taxon>
        <taxon>Cytophagales</taxon>
        <taxon>Cyclobacteriaceae</taxon>
        <taxon>Arthrospiribacter</taxon>
    </lineage>
</organism>
<evidence type="ECO:0000259" key="5">
    <source>
        <dbReference type="Pfam" id="PF00082"/>
    </source>
</evidence>
<dbReference type="Pfam" id="PF00082">
    <property type="entry name" value="Peptidase_S8"/>
    <property type="match status" value="1"/>
</dbReference>
<dbReference type="AlphaFoldDB" id="A0A951IWF8"/>
<accession>A0A951IWF8</accession>
<dbReference type="InterPro" id="IPR026444">
    <property type="entry name" value="Secre_tail"/>
</dbReference>
<dbReference type="RefSeq" id="WP_219289864.1">
    <property type="nucleotide sequence ID" value="NZ_RPHB01000005.1"/>
</dbReference>
<evidence type="ECO:0000259" key="6">
    <source>
        <dbReference type="Pfam" id="PF18962"/>
    </source>
</evidence>
<evidence type="ECO:0000256" key="1">
    <source>
        <dbReference type="ARBA" id="ARBA00022670"/>
    </source>
</evidence>
<feature type="domain" description="Secretion system C-terminal sorting" evidence="6">
    <location>
        <begin position="472"/>
        <end position="546"/>
    </location>
</feature>
<evidence type="ECO:0000256" key="4">
    <source>
        <dbReference type="PROSITE-ProRule" id="PRU01240"/>
    </source>
</evidence>
<evidence type="ECO:0000256" key="2">
    <source>
        <dbReference type="ARBA" id="ARBA00022801"/>
    </source>
</evidence>
<dbReference type="GO" id="GO:0006508">
    <property type="term" value="P:proteolysis"/>
    <property type="evidence" value="ECO:0007669"/>
    <property type="project" value="UniProtKB-KW"/>
</dbReference>
<dbReference type="Proteomes" id="UP000727490">
    <property type="component" value="Unassembled WGS sequence"/>
</dbReference>
<dbReference type="PANTHER" id="PTHR43806:SF67">
    <property type="entry name" value="EGF-LIKE DOMAIN-CONTAINING PROTEIN"/>
    <property type="match status" value="1"/>
</dbReference>
<dbReference type="Pfam" id="PF18962">
    <property type="entry name" value="Por_Secre_tail"/>
    <property type="match status" value="1"/>
</dbReference>
<dbReference type="InterPro" id="IPR017317">
    <property type="entry name" value="Pept_S8_subtilisin_bacteroid-2"/>
</dbReference>
<dbReference type="InterPro" id="IPR000209">
    <property type="entry name" value="Peptidase_S8/S53_dom"/>
</dbReference>